<evidence type="ECO:0000313" key="7">
    <source>
        <dbReference type="EMBL" id="CAB4212789.1"/>
    </source>
</evidence>
<name>A0A6J5PH77_9CAUD</name>
<dbReference type="EMBL" id="LR797383">
    <property type="protein sequence ID" value="CAB4212789.1"/>
    <property type="molecule type" value="Genomic_DNA"/>
</dbReference>
<evidence type="ECO:0000313" key="9">
    <source>
        <dbReference type="EMBL" id="CAB5238283.1"/>
    </source>
</evidence>
<dbReference type="EMBL" id="LR796946">
    <property type="protein sequence ID" value="CAB4177219.1"/>
    <property type="molecule type" value="Genomic_DNA"/>
</dbReference>
<dbReference type="EMBL" id="LR797286">
    <property type="protein sequence ID" value="CAB4199388.1"/>
    <property type="molecule type" value="Genomic_DNA"/>
</dbReference>
<dbReference type="EMBL" id="LR798452">
    <property type="protein sequence ID" value="CAB5238283.1"/>
    <property type="molecule type" value="Genomic_DNA"/>
</dbReference>
<dbReference type="EMBL" id="LR797109">
    <property type="protein sequence ID" value="CAB4187400.1"/>
    <property type="molecule type" value="Genomic_DNA"/>
</dbReference>
<dbReference type="EMBL" id="LR797039">
    <property type="protein sequence ID" value="CAB4182611.1"/>
    <property type="molecule type" value="Genomic_DNA"/>
</dbReference>
<reference evidence="2" key="1">
    <citation type="submission" date="2020-05" db="EMBL/GenBank/DDBJ databases">
        <authorList>
            <person name="Chiriac C."/>
            <person name="Salcher M."/>
            <person name="Ghai R."/>
            <person name="Kavagutti S V."/>
        </authorList>
    </citation>
    <scope>NUCLEOTIDE SEQUENCE</scope>
</reference>
<evidence type="ECO:0000313" key="8">
    <source>
        <dbReference type="EMBL" id="CAB4218788.1"/>
    </source>
</evidence>
<proteinExistence type="predicted"/>
<sequence>MSKRSVLIRRKVRQHGMKHGIAKLVDVPTVFLKGNSDKIKAAVKACTK</sequence>
<organism evidence="2">
    <name type="scientific">uncultured Caudovirales phage</name>
    <dbReference type="NCBI Taxonomy" id="2100421"/>
    <lineage>
        <taxon>Viruses</taxon>
        <taxon>Duplodnaviria</taxon>
        <taxon>Heunggongvirae</taxon>
        <taxon>Uroviricota</taxon>
        <taxon>Caudoviricetes</taxon>
        <taxon>Peduoviridae</taxon>
        <taxon>Maltschvirus</taxon>
        <taxon>Maltschvirus maltsch</taxon>
    </lineage>
</organism>
<dbReference type="EMBL" id="LR796772">
    <property type="protein sequence ID" value="CAB4165310.1"/>
    <property type="molecule type" value="Genomic_DNA"/>
</dbReference>
<evidence type="ECO:0000313" key="1">
    <source>
        <dbReference type="EMBL" id="CAB4165310.1"/>
    </source>
</evidence>
<protein>
    <submittedName>
        <fullName evidence="2">Uncharacterized protein</fullName>
    </submittedName>
</protein>
<dbReference type="EMBL" id="LR797472">
    <property type="protein sequence ID" value="CAB4218788.1"/>
    <property type="molecule type" value="Genomic_DNA"/>
</dbReference>
<evidence type="ECO:0000313" key="6">
    <source>
        <dbReference type="EMBL" id="CAB4199388.1"/>
    </source>
</evidence>
<evidence type="ECO:0000313" key="5">
    <source>
        <dbReference type="EMBL" id="CAB4187400.1"/>
    </source>
</evidence>
<dbReference type="EMBL" id="LR796865">
    <property type="protein sequence ID" value="CAB4171220.1"/>
    <property type="molecule type" value="Genomic_DNA"/>
</dbReference>
<evidence type="ECO:0000313" key="4">
    <source>
        <dbReference type="EMBL" id="CAB4182611.1"/>
    </source>
</evidence>
<evidence type="ECO:0000313" key="3">
    <source>
        <dbReference type="EMBL" id="CAB4177219.1"/>
    </source>
</evidence>
<evidence type="ECO:0000313" key="2">
    <source>
        <dbReference type="EMBL" id="CAB4171220.1"/>
    </source>
</evidence>
<accession>A0A6J5PH77</accession>
<gene>
    <name evidence="3" type="ORF">UFOVP1000_36</name>
    <name evidence="4" type="ORF">UFOVP1092_11</name>
    <name evidence="5" type="ORF">UFOVP1152_15</name>
    <name evidence="6" type="ORF">UFOVP1337_40</name>
    <name evidence="7" type="ORF">UFOVP1446_36</name>
    <name evidence="9" type="ORF">UFOVP1537_19</name>
    <name evidence="8" type="ORF">UFOVP1598_50</name>
    <name evidence="1" type="ORF">UFOVP825_37</name>
    <name evidence="2" type="ORF">UFOVP915_19</name>
</gene>